<evidence type="ECO:0000313" key="4">
    <source>
        <dbReference type="Proteomes" id="UP001231189"/>
    </source>
</evidence>
<dbReference type="EMBL" id="JAUUTY010000005">
    <property type="protein sequence ID" value="KAK1625899.1"/>
    <property type="molecule type" value="Genomic_DNA"/>
</dbReference>
<dbReference type="GO" id="GO:0006508">
    <property type="term" value="P:proteolysis"/>
    <property type="evidence" value="ECO:0007669"/>
    <property type="project" value="InterPro"/>
</dbReference>
<comment type="similarity">
    <text evidence="1">Belongs to the peptidase S1C family.</text>
</comment>
<evidence type="ECO:0000256" key="1">
    <source>
        <dbReference type="ARBA" id="ARBA00010541"/>
    </source>
</evidence>
<keyword evidence="4" id="KW-1185">Reference proteome</keyword>
<dbReference type="PRINTS" id="PR00834">
    <property type="entry name" value="PROTEASES2C"/>
</dbReference>
<feature type="compositionally biased region" description="Basic and acidic residues" evidence="2">
    <location>
        <begin position="1"/>
        <end position="20"/>
    </location>
</feature>
<feature type="region of interest" description="Disordered" evidence="2">
    <location>
        <begin position="1"/>
        <end position="92"/>
    </location>
</feature>
<dbReference type="Proteomes" id="UP001231189">
    <property type="component" value="Unassembled WGS sequence"/>
</dbReference>
<organism evidence="3 4">
    <name type="scientific">Lolium multiflorum</name>
    <name type="common">Italian ryegrass</name>
    <name type="synonym">Lolium perenne subsp. multiflorum</name>
    <dbReference type="NCBI Taxonomy" id="4521"/>
    <lineage>
        <taxon>Eukaryota</taxon>
        <taxon>Viridiplantae</taxon>
        <taxon>Streptophyta</taxon>
        <taxon>Embryophyta</taxon>
        <taxon>Tracheophyta</taxon>
        <taxon>Spermatophyta</taxon>
        <taxon>Magnoliopsida</taxon>
        <taxon>Liliopsida</taxon>
        <taxon>Poales</taxon>
        <taxon>Poaceae</taxon>
        <taxon>BOP clade</taxon>
        <taxon>Pooideae</taxon>
        <taxon>Poodae</taxon>
        <taxon>Poeae</taxon>
        <taxon>Poeae Chloroplast Group 2 (Poeae type)</taxon>
        <taxon>Loliodinae</taxon>
        <taxon>Loliinae</taxon>
        <taxon>Lolium</taxon>
    </lineage>
</organism>
<dbReference type="InterPro" id="IPR036034">
    <property type="entry name" value="PDZ_sf"/>
</dbReference>
<dbReference type="SUPFAM" id="SSF50494">
    <property type="entry name" value="Trypsin-like serine proteases"/>
    <property type="match status" value="1"/>
</dbReference>
<evidence type="ECO:0000313" key="3">
    <source>
        <dbReference type="EMBL" id="KAK1625899.1"/>
    </source>
</evidence>
<dbReference type="AlphaFoldDB" id="A0AAD8RIY7"/>
<dbReference type="InterPro" id="IPR001940">
    <property type="entry name" value="Peptidase_S1C"/>
</dbReference>
<dbReference type="SUPFAM" id="SSF50156">
    <property type="entry name" value="PDZ domain-like"/>
    <property type="match status" value="1"/>
</dbReference>
<dbReference type="InterPro" id="IPR009003">
    <property type="entry name" value="Peptidase_S1_PA"/>
</dbReference>
<name>A0AAD8RIY7_LOLMU</name>
<sequence>MTKPERTRDDADATEPEREAKKKRNSFGEELEVDTPLYDRAAHPPSPCGPYDSSSVTEANGARVEEMTKEEEEEEEDLSSFTPKSPIRKPYIPDELSDPTVYPEIHAAFEDAHAKYIEKLCRRTALFSSKYRRKEVRSCLFNDEHLHPIREAAKRAVLHAAKSVIRLSSSLEGEPLTNCCGLWIDWDRGSKTGTILTTAHLIRSKHPEEDHWIGRDEYDIKANVTVHLRDGTTAQGHYLYHQEHYDLAFFKVRVDEEVQFPHFNGTVHCGQDVFRLGRDQSMDLRITHGRVEYWNPASIERYHYMYFLHEQDDYLCDDDGGPVIDLEGKVVGLINNHLSASFVPSSILEKCVGLWTKFGCIPRLHLGMRFDSMRLLDPVNVEKMWRMHNIEDGLIVEEVSKDSHAEKRGICFGDIIECFNGKRISTTIELENMLLVRCKDHFDQGNKLNAKINVSIQVFHPAERLRRTINLNVEVSDHGEIITKGTYPITATEETSATVQSSQNVAGLKCLAAC</sequence>
<dbReference type="GO" id="GO:0004252">
    <property type="term" value="F:serine-type endopeptidase activity"/>
    <property type="evidence" value="ECO:0007669"/>
    <property type="project" value="InterPro"/>
</dbReference>
<accession>A0AAD8RIY7</accession>
<dbReference type="PANTHER" id="PTHR47389">
    <property type="entry name" value="OS09G0436400 PROTEIN"/>
    <property type="match status" value="1"/>
</dbReference>
<gene>
    <name evidence="3" type="ORF">QYE76_000214</name>
</gene>
<feature type="compositionally biased region" description="Acidic residues" evidence="2">
    <location>
        <begin position="68"/>
        <end position="78"/>
    </location>
</feature>
<dbReference type="Gene3D" id="2.30.42.10">
    <property type="match status" value="1"/>
</dbReference>
<proteinExistence type="inferred from homology"/>
<dbReference type="Pfam" id="PF13365">
    <property type="entry name" value="Trypsin_2"/>
    <property type="match status" value="1"/>
</dbReference>
<comment type="caution">
    <text evidence="3">The sequence shown here is derived from an EMBL/GenBank/DDBJ whole genome shotgun (WGS) entry which is preliminary data.</text>
</comment>
<protein>
    <recommendedName>
        <fullName evidence="5">PDZ domain-containing protein</fullName>
    </recommendedName>
</protein>
<evidence type="ECO:0000256" key="2">
    <source>
        <dbReference type="SAM" id="MobiDB-lite"/>
    </source>
</evidence>
<dbReference type="Gene3D" id="2.40.10.120">
    <property type="match status" value="1"/>
</dbReference>
<reference evidence="3" key="1">
    <citation type="submission" date="2023-07" db="EMBL/GenBank/DDBJ databases">
        <title>A chromosome-level genome assembly of Lolium multiflorum.</title>
        <authorList>
            <person name="Chen Y."/>
            <person name="Copetti D."/>
            <person name="Kolliker R."/>
            <person name="Studer B."/>
        </authorList>
    </citation>
    <scope>NUCLEOTIDE SEQUENCE</scope>
    <source>
        <strain evidence="3">02402/16</strain>
        <tissue evidence="3">Leaf</tissue>
    </source>
</reference>
<evidence type="ECO:0008006" key="5">
    <source>
        <dbReference type="Google" id="ProtNLM"/>
    </source>
</evidence>
<dbReference type="PANTHER" id="PTHR47389:SF5">
    <property type="entry name" value="OS09G0436700 PROTEIN"/>
    <property type="match status" value="1"/>
</dbReference>